<feature type="transmembrane region" description="Helical" evidence="6">
    <location>
        <begin position="38"/>
        <end position="55"/>
    </location>
</feature>
<keyword evidence="2" id="KW-1003">Cell membrane</keyword>
<evidence type="ECO:0000256" key="5">
    <source>
        <dbReference type="ARBA" id="ARBA00023136"/>
    </source>
</evidence>
<feature type="transmembrane region" description="Helical" evidence="6">
    <location>
        <begin position="75"/>
        <end position="95"/>
    </location>
</feature>
<keyword evidence="5 6" id="KW-0472">Membrane</keyword>
<evidence type="ECO:0000256" key="4">
    <source>
        <dbReference type="ARBA" id="ARBA00022989"/>
    </source>
</evidence>
<dbReference type="Proteomes" id="UP000051494">
    <property type="component" value="Unassembled WGS sequence"/>
</dbReference>
<dbReference type="GO" id="GO:0005886">
    <property type="term" value="C:plasma membrane"/>
    <property type="evidence" value="ECO:0007669"/>
    <property type="project" value="UniProtKB-SubCell"/>
</dbReference>
<dbReference type="Pfam" id="PF03899">
    <property type="entry name" value="ATP-synt_I"/>
    <property type="match status" value="1"/>
</dbReference>
<reference evidence="7" key="2">
    <citation type="submission" date="2021-06" db="EMBL/GenBank/DDBJ databases">
        <title>Genomic Description and Analysis of Intracellular Bacteria, Candidatus Berkiella cookevillensis and Candidatus Berkiella aquae.</title>
        <authorList>
            <person name="Kidane D.T."/>
            <person name="Mehari Y.T."/>
            <person name="Rice F.C."/>
            <person name="Arivett B.A."/>
            <person name="Farone A.L."/>
            <person name="Berk S.G."/>
            <person name="Farone M.B."/>
        </authorList>
    </citation>
    <scope>NUCLEOTIDE SEQUENCE</scope>
    <source>
        <strain evidence="7">CC99</strain>
    </source>
</reference>
<keyword evidence="4 6" id="KW-1133">Transmembrane helix</keyword>
<evidence type="ECO:0000256" key="6">
    <source>
        <dbReference type="SAM" id="Phobius"/>
    </source>
</evidence>
<feature type="transmembrane region" description="Helical" evidence="6">
    <location>
        <begin position="101"/>
        <end position="123"/>
    </location>
</feature>
<evidence type="ECO:0000313" key="8">
    <source>
        <dbReference type="Proteomes" id="UP000051494"/>
    </source>
</evidence>
<dbReference type="InterPro" id="IPR005598">
    <property type="entry name" value="ATP_synth_I"/>
</dbReference>
<evidence type="ECO:0000256" key="3">
    <source>
        <dbReference type="ARBA" id="ARBA00022692"/>
    </source>
</evidence>
<feature type="transmembrane region" description="Helical" evidence="6">
    <location>
        <begin position="12"/>
        <end position="32"/>
    </location>
</feature>
<reference evidence="7" key="1">
    <citation type="journal article" date="2016" name="Genome Announc.">
        <title>Draft Genome Sequences of Two Novel Amoeba-Resistant Intranuclear Bacteria, 'Candidatus Berkiella cookevillensis' and 'Candidatus Berkiella aquae'.</title>
        <authorList>
            <person name="Mehari Y.T."/>
            <person name="Arivett B.A."/>
            <person name="Farone A.L."/>
            <person name="Gunderson J.H."/>
            <person name="Farone M.B."/>
        </authorList>
    </citation>
    <scope>NUCLEOTIDE SEQUENCE</scope>
    <source>
        <strain evidence="7">CC99</strain>
    </source>
</reference>
<organism evidence="7 8">
    <name type="scientific">Candidatus Berkiella cookevillensis</name>
    <dbReference type="NCBI Taxonomy" id="437022"/>
    <lineage>
        <taxon>Bacteria</taxon>
        <taxon>Pseudomonadati</taxon>
        <taxon>Pseudomonadota</taxon>
        <taxon>Gammaproteobacteria</taxon>
        <taxon>Candidatus Berkiellales</taxon>
        <taxon>Candidatus Berkiellaceae</taxon>
        <taxon>Candidatus Berkiella</taxon>
    </lineage>
</organism>
<proteinExistence type="predicted"/>
<dbReference type="RefSeq" id="WP_057624396.1">
    <property type="nucleotide sequence ID" value="NZ_LKHV02000001.1"/>
</dbReference>
<sequence length="126" mass="14507">MKYSFKHKDALWALISQAIFVFSLSPIIWYFWHLRAAMSFVVGGLVCLAPNIYLYRRVFAFYGAHASQQIVKALYWGEAVKIILTAIFFIGALLIPWGLPLWIFIGYLLAQIGFWLGPIYLSLKKN</sequence>
<evidence type="ECO:0000313" key="7">
    <source>
        <dbReference type="EMBL" id="MCS5709725.1"/>
    </source>
</evidence>
<dbReference type="AlphaFoldDB" id="A0AAE3L7D6"/>
<evidence type="ECO:0000256" key="1">
    <source>
        <dbReference type="ARBA" id="ARBA00004651"/>
    </source>
</evidence>
<comment type="subcellular location">
    <subcellularLocation>
        <location evidence="1">Cell membrane</location>
        <topology evidence="1">Multi-pass membrane protein</topology>
    </subcellularLocation>
</comment>
<evidence type="ECO:0000256" key="2">
    <source>
        <dbReference type="ARBA" id="ARBA00022475"/>
    </source>
</evidence>
<comment type="caution">
    <text evidence="7">The sequence shown here is derived from an EMBL/GenBank/DDBJ whole genome shotgun (WGS) entry which is preliminary data.</text>
</comment>
<dbReference type="EMBL" id="LKHV02000001">
    <property type="protein sequence ID" value="MCS5709725.1"/>
    <property type="molecule type" value="Genomic_DNA"/>
</dbReference>
<gene>
    <name evidence="7" type="ORF">CC99x_012535</name>
</gene>
<keyword evidence="3 6" id="KW-0812">Transmembrane</keyword>
<keyword evidence="8" id="KW-1185">Reference proteome</keyword>
<protein>
    <submittedName>
        <fullName evidence="7">ATP synthase subunit I</fullName>
    </submittedName>
</protein>
<name>A0AAE3L7D6_9GAMM</name>
<accession>A0AAE3L7D6</accession>